<keyword evidence="2" id="KW-1185">Reference proteome</keyword>
<evidence type="ECO:0000313" key="1">
    <source>
        <dbReference type="EMBL" id="ADI00465.1"/>
    </source>
</evidence>
<dbReference type="Proteomes" id="UP000000271">
    <property type="component" value="Chromosome"/>
</dbReference>
<dbReference type="KEGG" id="bse:Bsel_2981"/>
<evidence type="ECO:0000313" key="2">
    <source>
        <dbReference type="Proteomes" id="UP000000271"/>
    </source>
</evidence>
<sequence>MKQFSRLISFTLLSVLMAACQGKEQNSELKWGETAETEMFEITPTDIQVNQDSNETEFIDVDGSGKEVIIDLEIKNTSGHLVKIDRDFYYHSFGVLHEEEVMKGRTTISRMDIDIMPFPIYQGDLDEEESIETQIILFMDVGELFKFVFDTDRHIENENYEVSWKIESNW</sequence>
<gene>
    <name evidence="1" type="ordered locus">Bsel_2981</name>
</gene>
<dbReference type="RefSeq" id="WP_013173872.1">
    <property type="nucleotide sequence ID" value="NC_014219.1"/>
</dbReference>
<name>D6XZW3_BACIE</name>
<evidence type="ECO:0008006" key="3">
    <source>
        <dbReference type="Google" id="ProtNLM"/>
    </source>
</evidence>
<dbReference type="EMBL" id="CP001791">
    <property type="protein sequence ID" value="ADI00465.1"/>
    <property type="molecule type" value="Genomic_DNA"/>
</dbReference>
<dbReference type="OrthoDB" id="2900928at2"/>
<organism evidence="1 2">
    <name type="scientific">Bacillus selenitireducens (strain ATCC 700615 / DSM 15326 / MLS10)</name>
    <dbReference type="NCBI Taxonomy" id="439292"/>
    <lineage>
        <taxon>Bacteria</taxon>
        <taxon>Bacillati</taxon>
        <taxon>Bacillota</taxon>
        <taxon>Bacilli</taxon>
        <taxon>Bacillales</taxon>
        <taxon>Bacillaceae</taxon>
        <taxon>Salisediminibacterium</taxon>
    </lineage>
</organism>
<dbReference type="PROSITE" id="PS51257">
    <property type="entry name" value="PROKAR_LIPOPROTEIN"/>
    <property type="match status" value="1"/>
</dbReference>
<dbReference type="AlphaFoldDB" id="D6XZW3"/>
<dbReference type="STRING" id="439292.Bsel_2981"/>
<protein>
    <recommendedName>
        <fullName evidence="3">DUF4352 domain-containing protein</fullName>
    </recommendedName>
</protein>
<reference evidence="1" key="1">
    <citation type="submission" date="2009-10" db="EMBL/GenBank/DDBJ databases">
        <title>Complete sequence of Bacillus selenitireducens MLS10.</title>
        <authorList>
            <consortium name="US DOE Joint Genome Institute"/>
            <person name="Lucas S."/>
            <person name="Copeland A."/>
            <person name="Lapidus A."/>
            <person name="Glavina del Rio T."/>
            <person name="Dalin E."/>
            <person name="Tice H."/>
            <person name="Bruce D."/>
            <person name="Goodwin L."/>
            <person name="Pitluck S."/>
            <person name="Sims D."/>
            <person name="Brettin T."/>
            <person name="Detter J.C."/>
            <person name="Han C."/>
            <person name="Larimer F."/>
            <person name="Land M."/>
            <person name="Hauser L."/>
            <person name="Kyrpides N."/>
            <person name="Ovchinnikova G."/>
            <person name="Stolz J."/>
        </authorList>
    </citation>
    <scope>NUCLEOTIDE SEQUENCE [LARGE SCALE GENOMIC DNA]</scope>
    <source>
        <strain evidence="1">MLS10</strain>
    </source>
</reference>
<proteinExistence type="predicted"/>
<accession>D6XZW3</accession>
<dbReference type="HOGENOM" id="CLU_1567549_0_0_9"/>